<proteinExistence type="predicted"/>
<organism evidence="2 3">
    <name type="scientific">Candidatus Scalindua rubra</name>
    <dbReference type="NCBI Taxonomy" id="1872076"/>
    <lineage>
        <taxon>Bacteria</taxon>
        <taxon>Pseudomonadati</taxon>
        <taxon>Planctomycetota</taxon>
        <taxon>Candidatus Brocadiia</taxon>
        <taxon>Candidatus Brocadiales</taxon>
        <taxon>Candidatus Scalinduaceae</taxon>
        <taxon>Candidatus Scalindua</taxon>
    </lineage>
</organism>
<evidence type="ECO:0000256" key="1">
    <source>
        <dbReference type="SAM" id="MobiDB-lite"/>
    </source>
</evidence>
<evidence type="ECO:0000313" key="3">
    <source>
        <dbReference type="Proteomes" id="UP000094056"/>
    </source>
</evidence>
<protein>
    <submittedName>
        <fullName evidence="2">Uncharacterized protein</fullName>
    </submittedName>
</protein>
<dbReference type="AlphaFoldDB" id="A0A1E3XHV4"/>
<gene>
    <name evidence="2" type="ORF">SCARUB_00370</name>
</gene>
<name>A0A1E3XHV4_9BACT</name>
<feature type="compositionally biased region" description="Basic and acidic residues" evidence="1">
    <location>
        <begin position="1"/>
        <end position="24"/>
    </location>
</feature>
<dbReference type="Proteomes" id="UP000094056">
    <property type="component" value="Unassembled WGS sequence"/>
</dbReference>
<reference evidence="2 3" key="1">
    <citation type="submission" date="2016-07" db="EMBL/GenBank/DDBJ databases">
        <title>Draft genome of Scalindua rubra, obtained from a brine-seawater interface in the Red Sea, sheds light on salt adaptation in anammox bacteria.</title>
        <authorList>
            <person name="Speth D.R."/>
            <person name="Lagkouvardos I."/>
            <person name="Wang Y."/>
            <person name="Qian P.-Y."/>
            <person name="Dutilh B.E."/>
            <person name="Jetten M.S."/>
        </authorList>
    </citation>
    <scope>NUCLEOTIDE SEQUENCE [LARGE SCALE GENOMIC DNA]</scope>
    <source>
        <strain evidence="2">BSI-1</strain>
    </source>
</reference>
<evidence type="ECO:0000313" key="2">
    <source>
        <dbReference type="EMBL" id="ODS34494.1"/>
    </source>
</evidence>
<feature type="region of interest" description="Disordered" evidence="1">
    <location>
        <begin position="1"/>
        <end position="28"/>
    </location>
</feature>
<sequence>MNNKNDKSKTLNQEAKKDRKEAEKRRKKAKMMGIPELISGLYHDNIKYYPSWINHSREYVPTIVERAHKQEDGYNKEKVEIVLNNKICLFKYQKPLITDYGQLKLYIDGKKVFAVSEEEYHDEYYDNYHPILVDAFVEGEWINDFQQLDKQIKILEEKRAKEGFENSAEISKLKKDFGLK</sequence>
<comment type="caution">
    <text evidence="2">The sequence shown here is derived from an EMBL/GenBank/DDBJ whole genome shotgun (WGS) entry which is preliminary data.</text>
</comment>
<accession>A0A1E3XHV4</accession>
<dbReference type="EMBL" id="MAYW01000005">
    <property type="protein sequence ID" value="ODS34494.1"/>
    <property type="molecule type" value="Genomic_DNA"/>
</dbReference>